<comment type="caution">
    <text evidence="4">The sequence shown here is derived from an EMBL/GenBank/DDBJ whole genome shotgun (WGS) entry which is preliminary data.</text>
</comment>
<reference evidence="4 5" key="1">
    <citation type="journal article" date="2019" name="Int. J. Syst. Evol. Microbiol.">
        <title>The Global Catalogue of Microorganisms (GCM) 10K type strain sequencing project: providing services to taxonomists for standard genome sequencing and annotation.</title>
        <authorList>
            <consortium name="The Broad Institute Genomics Platform"/>
            <consortium name="The Broad Institute Genome Sequencing Center for Infectious Disease"/>
            <person name="Wu L."/>
            <person name="Ma J."/>
        </authorList>
    </citation>
    <scope>NUCLEOTIDE SEQUENCE [LARGE SCALE GENOMIC DNA]</scope>
    <source>
        <strain evidence="4 5">JCM 15974</strain>
    </source>
</reference>
<evidence type="ECO:0000259" key="3">
    <source>
        <dbReference type="Pfam" id="PF00561"/>
    </source>
</evidence>
<dbReference type="Gene3D" id="3.40.50.1820">
    <property type="entry name" value="alpha/beta hydrolase"/>
    <property type="match status" value="1"/>
</dbReference>
<feature type="domain" description="AB hydrolase-1" evidence="3">
    <location>
        <begin position="23"/>
        <end position="275"/>
    </location>
</feature>
<protein>
    <submittedName>
        <fullName evidence="4">Alpha/beta fold hydrolase</fullName>
    </submittedName>
</protein>
<organism evidence="4 5">
    <name type="scientific">Aquimarina litoralis</name>
    <dbReference type="NCBI Taxonomy" id="584605"/>
    <lineage>
        <taxon>Bacteria</taxon>
        <taxon>Pseudomonadati</taxon>
        <taxon>Bacteroidota</taxon>
        <taxon>Flavobacteriia</taxon>
        <taxon>Flavobacteriales</taxon>
        <taxon>Flavobacteriaceae</taxon>
        <taxon>Aquimarina</taxon>
    </lineage>
</organism>
<evidence type="ECO:0000256" key="1">
    <source>
        <dbReference type="ARBA" id="ARBA00008645"/>
    </source>
</evidence>
<dbReference type="PANTHER" id="PTHR43798:SF14">
    <property type="entry name" value="SERINE HYDROLASE-LIKE PROTEIN DDB_G0286239"/>
    <property type="match status" value="1"/>
</dbReference>
<dbReference type="InterPro" id="IPR050266">
    <property type="entry name" value="AB_hydrolase_sf"/>
</dbReference>
<dbReference type="GO" id="GO:0016787">
    <property type="term" value="F:hydrolase activity"/>
    <property type="evidence" value="ECO:0007669"/>
    <property type="project" value="UniProtKB-KW"/>
</dbReference>
<dbReference type="PANTHER" id="PTHR43798">
    <property type="entry name" value="MONOACYLGLYCEROL LIPASE"/>
    <property type="match status" value="1"/>
</dbReference>
<dbReference type="Pfam" id="PF00561">
    <property type="entry name" value="Abhydrolase_1"/>
    <property type="match status" value="1"/>
</dbReference>
<dbReference type="EMBL" id="BAAAGE010000002">
    <property type="protein sequence ID" value="GAA0722529.1"/>
    <property type="molecule type" value="Genomic_DNA"/>
</dbReference>
<evidence type="ECO:0000313" key="5">
    <source>
        <dbReference type="Proteomes" id="UP001501758"/>
    </source>
</evidence>
<accession>A0ABN1IWA3</accession>
<dbReference type="SUPFAM" id="SSF53474">
    <property type="entry name" value="alpha/beta-Hydrolases"/>
    <property type="match status" value="1"/>
</dbReference>
<gene>
    <name evidence="4" type="ORF">GCM10009430_25030</name>
</gene>
<dbReference type="InterPro" id="IPR000073">
    <property type="entry name" value="AB_hydrolase_1"/>
</dbReference>
<comment type="similarity">
    <text evidence="1">Belongs to the AB hydrolase superfamily.</text>
</comment>
<dbReference type="Proteomes" id="UP001501758">
    <property type="component" value="Unassembled WGS sequence"/>
</dbReference>
<evidence type="ECO:0000256" key="2">
    <source>
        <dbReference type="ARBA" id="ARBA00022801"/>
    </source>
</evidence>
<dbReference type="RefSeq" id="WP_343912645.1">
    <property type="nucleotide sequence ID" value="NZ_BAAAGE010000002.1"/>
</dbReference>
<keyword evidence="5" id="KW-1185">Reference proteome</keyword>
<dbReference type="InterPro" id="IPR029058">
    <property type="entry name" value="AB_hydrolase_fold"/>
</dbReference>
<keyword evidence="2 4" id="KW-0378">Hydrolase</keyword>
<proteinExistence type="inferred from homology"/>
<sequence>MELTFDLGGLALKAKSWGNSNNPPILGIHGWLDNANTFDSIAPLISTDKYFIAIDIAGHGLSDHRPENSSYFLWDYAKDLLGVIDILGRKKISILAHSMGTGIASIMAGAMPELIDKLIFIDGLGAPFVLEDSNVVNNFRRSIKQQKMAKKTKLYGFSSIDVPQFATKEAAIKDRMKSNFGNISYQSSTSLIERSLQKISNGYRWRYDARIALPEIYKMTEHQAQLFIDEINAEVLIILGKQGLFAKGLFHERLQRFQKKQLHWLQGGHHLHLEEQHEEIAVLINQFL</sequence>
<name>A0ABN1IWA3_9FLAO</name>
<evidence type="ECO:0000313" key="4">
    <source>
        <dbReference type="EMBL" id="GAA0722529.1"/>
    </source>
</evidence>